<dbReference type="SUPFAM" id="SSF46955">
    <property type="entry name" value="Putative DNA-binding domain"/>
    <property type="match status" value="1"/>
</dbReference>
<keyword evidence="1" id="KW-0238">DNA-binding</keyword>
<evidence type="ECO:0000259" key="2">
    <source>
        <dbReference type="PROSITE" id="PS50937"/>
    </source>
</evidence>
<dbReference type="PANTHER" id="PTHR30204:SF90">
    <property type="entry name" value="HTH-TYPE TRANSCRIPTIONAL ACTIVATOR MTA"/>
    <property type="match status" value="1"/>
</dbReference>
<gene>
    <name evidence="3" type="ORF">ISS99_17095</name>
</gene>
<proteinExistence type="predicted"/>
<dbReference type="EMBL" id="JADIKF010000040">
    <property type="protein sequence ID" value="MBM7131246.1"/>
    <property type="molecule type" value="Genomic_DNA"/>
</dbReference>
<dbReference type="Pfam" id="PF07739">
    <property type="entry name" value="TipAS"/>
    <property type="match status" value="1"/>
</dbReference>
<dbReference type="SMART" id="SM00422">
    <property type="entry name" value="HTH_MERR"/>
    <property type="match status" value="1"/>
</dbReference>
<dbReference type="Pfam" id="PF13411">
    <property type="entry name" value="MerR_1"/>
    <property type="match status" value="1"/>
</dbReference>
<dbReference type="PROSITE" id="PS50937">
    <property type="entry name" value="HTH_MERR_2"/>
    <property type="match status" value="1"/>
</dbReference>
<dbReference type="PANTHER" id="PTHR30204">
    <property type="entry name" value="REDOX-CYCLING DRUG-SENSING TRANSCRIPTIONAL ACTIVATOR SOXR"/>
    <property type="match status" value="1"/>
</dbReference>
<evidence type="ECO:0000313" key="3">
    <source>
        <dbReference type="EMBL" id="MBM7131246.1"/>
    </source>
</evidence>
<organism evidence="3 4">
    <name type="scientific">Dyella mobilis</name>
    <dbReference type="NCBI Taxonomy" id="1849582"/>
    <lineage>
        <taxon>Bacteria</taxon>
        <taxon>Pseudomonadati</taxon>
        <taxon>Pseudomonadota</taxon>
        <taxon>Gammaproteobacteria</taxon>
        <taxon>Lysobacterales</taxon>
        <taxon>Rhodanobacteraceae</taxon>
        <taxon>Dyella</taxon>
    </lineage>
</organism>
<dbReference type="RefSeq" id="WP_204632837.1">
    <property type="nucleotide sequence ID" value="NZ_BSOC01000005.1"/>
</dbReference>
<comment type="caution">
    <text evidence="3">The sequence shown here is derived from an EMBL/GenBank/DDBJ whole genome shotgun (WGS) entry which is preliminary data.</text>
</comment>
<accession>A0ABS2KJC5</accession>
<sequence length="247" mass="28021">MKSYTVTQVARRTGITVRTLHHYEAEGLLLPARRSEKGYRLYEAAELRRLQHVLALKALGFSLAEIRQCLADAAPSLDAVLRQQIVRLREVIMRQSKLLERIEAVANTAERGGMIDAETLLSSIEASIMMEQYFTDEQQAFLRKRRQEIGPERIKEMKEAWRPMIPAFAKALKEKRDPREADVQALAHRWLDVVRGITPAEDAAASQAMKGALNEALEKEAPTLAKRLDIDLDVFQYICAALKPLRS</sequence>
<evidence type="ECO:0000256" key="1">
    <source>
        <dbReference type="ARBA" id="ARBA00023125"/>
    </source>
</evidence>
<dbReference type="CDD" id="cd01106">
    <property type="entry name" value="HTH_TipAL-Mta"/>
    <property type="match status" value="1"/>
</dbReference>
<dbReference type="InterPro" id="IPR047057">
    <property type="entry name" value="MerR_fam"/>
</dbReference>
<feature type="domain" description="HTH merR-type" evidence="2">
    <location>
        <begin position="3"/>
        <end position="72"/>
    </location>
</feature>
<dbReference type="PRINTS" id="PR00040">
    <property type="entry name" value="HTHMERR"/>
</dbReference>
<dbReference type="InterPro" id="IPR012925">
    <property type="entry name" value="TipAS_dom"/>
</dbReference>
<dbReference type="InterPro" id="IPR000551">
    <property type="entry name" value="MerR-type_HTH_dom"/>
</dbReference>
<dbReference type="Gene3D" id="1.10.1660.10">
    <property type="match status" value="1"/>
</dbReference>
<name>A0ABS2KJC5_9GAMM</name>
<reference evidence="3" key="1">
    <citation type="submission" date="2020-10" db="EMBL/GenBank/DDBJ databases">
        <title>Phylogeny of dyella-like bacteria.</title>
        <authorList>
            <person name="Fu J."/>
        </authorList>
    </citation>
    <scope>NUCLEOTIDE SEQUENCE</scope>
    <source>
        <strain evidence="3">DHON07</strain>
    </source>
</reference>
<dbReference type="InterPro" id="IPR009061">
    <property type="entry name" value="DNA-bd_dom_put_sf"/>
</dbReference>
<dbReference type="Proteomes" id="UP001430193">
    <property type="component" value="Unassembled WGS sequence"/>
</dbReference>
<keyword evidence="4" id="KW-1185">Reference proteome</keyword>
<protein>
    <submittedName>
        <fullName evidence="3">MerR family transcriptional regulator</fullName>
    </submittedName>
</protein>
<evidence type="ECO:0000313" key="4">
    <source>
        <dbReference type="Proteomes" id="UP001430193"/>
    </source>
</evidence>